<evidence type="ECO:0000313" key="3">
    <source>
        <dbReference type="Proteomes" id="UP001608902"/>
    </source>
</evidence>
<feature type="region of interest" description="Disordered" evidence="1">
    <location>
        <begin position="658"/>
        <end position="692"/>
    </location>
</feature>
<sequence>MNPSAISGKSSSKTNSPKMECHSTKSTVPFCVTLLISATLLITLPAPTECDTLTEIHHVATMAKDSVIKHLIFDNDDNDGNDSERVKTILINEKEWVMMLDEQLVPTSSWVPFANRLRFNASDECVSLVIVDSDDQGKDMTLDTFITLQDTIASLHSPVVLIYKGDRPSAQLSLLSHAANCIMIGTLRTDVENCIYECGIKSGSNIHDDGRTFAHFDQIRQRLVEKTSTMPKNQVRLFLPNFLVSATRQITSKNSGDQSSIHEAESRPAHKHDARGESGSSISPLHIKKAQIRRRIELLRLQRHHLKHYAKKYANLNLTTLPVRKKKVYCKWRKSCYETGQLPAQFRPLPLPEDKELENDIGKEISEHEIKILCHYRKSCYDKIDTELKQRKDSSGRHHHHHIFARRVVPHPSSKRKARTLLDIARKAVQQVHDQEKRAAQRPIPKKVIVDHKMNEIEQKNKQKLGCKFRKSCYETGVVPKIESWNLAFKRTMRRIADMVHIPDVELLHKPTSEELDAVIKKLYCKYRRSCYKSGRKPHIDNTDIFKYIHLFKRHEKHISLKQRCKFRKSCYQTGNLTLSQRDSIKVLETIEKPKKKPATTRDLKRHCRFRKSCYERFMKDMEALMEKVEQNILENDSVNEMWQVAYDETTEKRTVRTKKKTVKEGPVNGVKKSGMLQKRDRKELGEVKEKIRTKKIAPKQVERKSENVKKEEVEVPYYQKDKKDFESFETTPDMKARSEDETTNAKDGEWSVQDVAEKTKRSTEKQTSNNDVRAYKKNETLQDSKKKTKAPKTESKLQNKAPDITKSGLKKTKYKNGEPDVHDSKITKSKSMRGPINLLKDKQHKKGLGFAREARLSRECKIVKRRRLEELRQQRKHKKKRTRKVPIFHAIPTSKRKLYCQYRKSCYETGKRVDFSHPKQQEQLKSIDESEEEEISEHEIKTLCKFRKSCYDLIGAEIENRRRQLSSGPVIGRRRGIPAPAPNEDGVRRFREIARKALEHVREQERRGAERKIPIQVIIDKKMNEMDEDRKKRLACKYRKSCYETGIRPVIPTWDNMLEKISVYLNNLLIAPDIDIELLHMPNVDEFNATQPQLFCKYRKSCYETGLKPVIPHSDIFKYTHLFQRQQAHISMEQRCKWRKSCYESGNLTIQPRHMILVDEDKTVQTKPLPTTLQQLKIYCHFRKSCYARYAQEFRQFDFEHEPSLVNIVGPQSKALQDDIYNGTVKAKLMRKTETLQETRDMKESEDKKVPKVKTEALQSKIEGKTKQSVNEQQPEEQKKKKGDKQRKTEKSIQNVEKIKEEKVEKQKQRSSFEKSKRFLKELVENELKESEEGKPSEMKEMEKLKKARTETLLFPAPLEEQHRTINVAHKMDGEVDTLAEKLHCKYRISCYETLKLPDLSKNFHIHHIVKRDERYVPIEHKCKYRKSCYETGIAPEISFESSLLKRLHSLLSNLHQEKKEIRMKQKIEERKLACKYRKSCYLNSNYTDEKLTMKTIPLSTKRKQETILTMCKDGTPCDAIQTKLGLAIKQEMSKAKKLEIPPITLRNQGTESKEKSTTRTKDEDASDKTDEKSRLKKQKRLEKIQSEDSAYSEVENEFMQIAESSTTKNRTERIQKMSNAAKLKCKYRITCYEGVPLHRIVLKVVKPTMKDFRRPNGEPCSKYYISCRLQMGLPIKERAPIGPNGKRLCRKKPKEPTSSNYSTLIT</sequence>
<evidence type="ECO:0000313" key="2">
    <source>
        <dbReference type="EMBL" id="MFH4977485.1"/>
    </source>
</evidence>
<feature type="region of interest" description="Disordered" evidence="1">
    <location>
        <begin position="724"/>
        <end position="831"/>
    </location>
</feature>
<protein>
    <submittedName>
        <fullName evidence="2">Uncharacterized protein</fullName>
    </submittedName>
</protein>
<evidence type="ECO:0000256" key="1">
    <source>
        <dbReference type="SAM" id="MobiDB-lite"/>
    </source>
</evidence>
<feature type="compositionally biased region" description="Polar residues" evidence="1">
    <location>
        <begin position="1"/>
        <end position="17"/>
    </location>
</feature>
<feature type="region of interest" description="Disordered" evidence="1">
    <location>
        <begin position="1541"/>
        <end position="1591"/>
    </location>
</feature>
<proteinExistence type="predicted"/>
<feature type="compositionally biased region" description="Basic and acidic residues" evidence="1">
    <location>
        <begin position="1553"/>
        <end position="1575"/>
    </location>
</feature>
<feature type="region of interest" description="Disordered" evidence="1">
    <location>
        <begin position="1"/>
        <end position="23"/>
    </location>
</feature>
<feature type="region of interest" description="Disordered" evidence="1">
    <location>
        <begin position="1237"/>
        <end position="1295"/>
    </location>
</feature>
<comment type="caution">
    <text evidence="2">The sequence shown here is derived from an EMBL/GenBank/DDBJ whole genome shotgun (WGS) entry which is preliminary data.</text>
</comment>
<feature type="compositionally biased region" description="Basic and acidic residues" evidence="1">
    <location>
        <begin position="774"/>
        <end position="798"/>
    </location>
</feature>
<name>A0ABD6ECW7_9BILA</name>
<dbReference type="Proteomes" id="UP001608902">
    <property type="component" value="Unassembled WGS sequence"/>
</dbReference>
<dbReference type="EMBL" id="JBGFUD010002335">
    <property type="protein sequence ID" value="MFH4977485.1"/>
    <property type="molecule type" value="Genomic_DNA"/>
</dbReference>
<reference evidence="2 3" key="1">
    <citation type="submission" date="2024-08" db="EMBL/GenBank/DDBJ databases">
        <title>Gnathostoma spinigerum genome.</title>
        <authorList>
            <person name="Gonzalez-Bertolin B."/>
            <person name="Monzon S."/>
            <person name="Zaballos A."/>
            <person name="Jimenez P."/>
            <person name="Dekumyoy P."/>
            <person name="Varona S."/>
            <person name="Cuesta I."/>
            <person name="Sumanam S."/>
            <person name="Adisakwattana P."/>
            <person name="Gasser R.B."/>
            <person name="Hernandez-Gonzalez A."/>
            <person name="Young N.D."/>
            <person name="Perteguer M.J."/>
        </authorList>
    </citation>
    <scope>NUCLEOTIDE SEQUENCE [LARGE SCALE GENOMIC DNA]</scope>
    <source>
        <strain evidence="2">AL3</strain>
        <tissue evidence="2">Liver</tissue>
    </source>
</reference>
<feature type="compositionally biased region" description="Basic and acidic residues" evidence="1">
    <location>
        <begin position="816"/>
        <end position="827"/>
    </location>
</feature>
<organism evidence="2 3">
    <name type="scientific">Gnathostoma spinigerum</name>
    <dbReference type="NCBI Taxonomy" id="75299"/>
    <lineage>
        <taxon>Eukaryota</taxon>
        <taxon>Metazoa</taxon>
        <taxon>Ecdysozoa</taxon>
        <taxon>Nematoda</taxon>
        <taxon>Chromadorea</taxon>
        <taxon>Rhabditida</taxon>
        <taxon>Spirurina</taxon>
        <taxon>Gnathostomatomorpha</taxon>
        <taxon>Gnathostomatoidea</taxon>
        <taxon>Gnathostomatidae</taxon>
        <taxon>Gnathostoma</taxon>
    </lineage>
</organism>
<feature type="region of interest" description="Disordered" evidence="1">
    <location>
        <begin position="1684"/>
        <end position="1708"/>
    </location>
</feature>
<feature type="compositionally biased region" description="Basic and acidic residues" evidence="1">
    <location>
        <begin position="678"/>
        <end position="691"/>
    </location>
</feature>
<keyword evidence="3" id="KW-1185">Reference proteome</keyword>
<feature type="compositionally biased region" description="Basic and acidic residues" evidence="1">
    <location>
        <begin position="1237"/>
        <end position="1256"/>
    </location>
</feature>
<gene>
    <name evidence="2" type="ORF">AB6A40_004194</name>
</gene>
<feature type="region of interest" description="Disordered" evidence="1">
    <location>
        <begin position="251"/>
        <end position="284"/>
    </location>
</feature>
<accession>A0ABD6ECW7</accession>
<feature type="compositionally biased region" description="Basic and acidic residues" evidence="1">
    <location>
        <begin position="724"/>
        <end position="765"/>
    </location>
</feature>
<feature type="compositionally biased region" description="Polar residues" evidence="1">
    <location>
        <begin position="1698"/>
        <end position="1708"/>
    </location>
</feature>